<dbReference type="InterPro" id="IPR045243">
    <property type="entry name" value="Rna14-like"/>
</dbReference>
<keyword evidence="4" id="KW-0963">Cytoplasm</keyword>
<comment type="subcellular location">
    <subcellularLocation>
        <location evidence="4">Nucleus</location>
    </subcellularLocation>
    <subcellularLocation>
        <location evidence="4">Cytoplasm</location>
    </subcellularLocation>
    <text evidence="4">Nucleus and/or cytoplasm.</text>
</comment>
<dbReference type="InterPro" id="IPR008847">
    <property type="entry name" value="Suf"/>
</dbReference>
<feature type="compositionally biased region" description="Polar residues" evidence="5">
    <location>
        <begin position="40"/>
        <end position="54"/>
    </location>
</feature>
<feature type="region of interest" description="Disordered" evidence="5">
    <location>
        <begin position="595"/>
        <end position="642"/>
    </location>
</feature>
<evidence type="ECO:0000256" key="2">
    <source>
        <dbReference type="ARBA" id="ARBA00022737"/>
    </source>
</evidence>
<protein>
    <recommendedName>
        <fullName evidence="4">mRNA 3'-end-processing protein RNA14</fullName>
    </recommendedName>
</protein>
<feature type="compositionally biased region" description="Acidic residues" evidence="5">
    <location>
        <begin position="24"/>
        <end position="33"/>
    </location>
</feature>
<feature type="compositionally biased region" description="Polar residues" evidence="5">
    <location>
        <begin position="61"/>
        <end position="73"/>
    </location>
</feature>
<dbReference type="SMART" id="SM00386">
    <property type="entry name" value="HAT"/>
    <property type="match status" value="5"/>
</dbReference>
<dbReference type="PANTHER" id="PTHR19980:SF0">
    <property type="entry name" value="CLEAVAGE STIMULATION FACTOR SUBUNIT 3"/>
    <property type="match status" value="1"/>
</dbReference>
<dbReference type="SUPFAM" id="SSF48452">
    <property type="entry name" value="TPR-like"/>
    <property type="match status" value="2"/>
</dbReference>
<comment type="caution">
    <text evidence="7">The sequence shown here is derived from an EMBL/GenBank/DDBJ whole genome shotgun (WGS) entry which is preliminary data.</text>
</comment>
<dbReference type="GO" id="GO:0180010">
    <property type="term" value="P:co-transcriptional mRNA 3'-end processing, cleavage and polyadenylation pathway"/>
    <property type="evidence" value="ECO:0007669"/>
    <property type="project" value="UniProtKB-UniRule"/>
</dbReference>
<evidence type="ECO:0000256" key="5">
    <source>
        <dbReference type="SAM" id="MobiDB-lite"/>
    </source>
</evidence>
<organism evidence="7 8">
    <name type="scientific">Elsinoe australis</name>
    <dbReference type="NCBI Taxonomy" id="40998"/>
    <lineage>
        <taxon>Eukaryota</taxon>
        <taxon>Fungi</taxon>
        <taxon>Dikarya</taxon>
        <taxon>Ascomycota</taxon>
        <taxon>Pezizomycotina</taxon>
        <taxon>Dothideomycetes</taxon>
        <taxon>Dothideomycetidae</taxon>
        <taxon>Myriangiales</taxon>
        <taxon>Elsinoaceae</taxon>
        <taxon>Elsinoe</taxon>
    </lineage>
</organism>
<feature type="compositionally biased region" description="Low complexity" evidence="5">
    <location>
        <begin position="891"/>
        <end position="900"/>
    </location>
</feature>
<comment type="function">
    <text evidence="1 4">Component of the cleavage factor IA (CFIA) complex, which is involved in the endonucleolytic cleavage during polyadenylation-dependent pre-mRNA 3'-end formation.</text>
</comment>
<keyword evidence="8" id="KW-1185">Reference proteome</keyword>
<dbReference type="AlphaFoldDB" id="A0A2P8A0F9"/>
<dbReference type="PANTHER" id="PTHR19980">
    <property type="entry name" value="RNA CLEAVAGE STIMULATION FACTOR"/>
    <property type="match status" value="1"/>
</dbReference>
<dbReference type="Proteomes" id="UP000243723">
    <property type="component" value="Unassembled WGS sequence"/>
</dbReference>
<proteinExistence type="predicted"/>
<evidence type="ECO:0000256" key="1">
    <source>
        <dbReference type="ARBA" id="ARBA00002863"/>
    </source>
</evidence>
<feature type="region of interest" description="Disordered" evidence="5">
    <location>
        <begin position="881"/>
        <end position="916"/>
    </location>
</feature>
<evidence type="ECO:0000259" key="6">
    <source>
        <dbReference type="Pfam" id="PF05843"/>
    </source>
</evidence>
<dbReference type="STRING" id="40998.A0A2P8A0F9"/>
<dbReference type="Pfam" id="PF05843">
    <property type="entry name" value="Suf"/>
    <property type="match status" value="1"/>
</dbReference>
<feature type="compositionally biased region" description="Basic and acidic residues" evidence="5">
    <location>
        <begin position="630"/>
        <end position="640"/>
    </location>
</feature>
<reference evidence="7 8" key="1">
    <citation type="submission" date="2017-05" db="EMBL/GenBank/DDBJ databases">
        <title>Draft genome sequence of Elsinoe australis.</title>
        <authorList>
            <person name="Cheng Q."/>
        </authorList>
    </citation>
    <scope>NUCLEOTIDE SEQUENCE [LARGE SCALE GENOMIC DNA]</scope>
    <source>
        <strain evidence="7 8">NL1</strain>
    </source>
</reference>
<dbReference type="InterPro" id="IPR003107">
    <property type="entry name" value="HAT"/>
</dbReference>
<feature type="compositionally biased region" description="Acidic residues" evidence="5">
    <location>
        <begin position="81"/>
        <end position="93"/>
    </location>
</feature>
<sequence>MEGEEAFLASLGGDAISDVAVQQPEDDDDDDYDPAAPSGGMSTAVTAPEQSQATLEVPEQLSRTASRTSQKQTIIGGFVAEDSDEEEEQEQTQEETKTDGALALETANTASPSVPQSPSLLPVRSQDQTPTLPVDGVSNPVPADESSNQPPNGMVVDQSAATTSAAVDPPVIESAAGSFPSAQTTSAALTAVPSAVSSVPKSRLPNDIIGQLEDRIAEDSKGDVDAWMSLVAHLKARGKFDEVRKVYGRFFEIFPSAADQWVAYARMELELDDLPRLEAIFNIALLKVQSIDLWNIYLAHIRRRNDIATDASGQGRQIVSQAYEFVINQVGQDKDSGQLWQDYIAFIKSGPGVPGGSGWQDAQKMDLLRKAYQRAVCVPMSAVTALWKEYDSFEMGLNKMTGRKFLQEKSPAYVTARSSYTALHNITQALKRGVVPQLPPHPGCAGDDEFLAQVDIWEKWISWEKEDPLVLKEEDAAALQQRILFVYRQAVMTLRFYPKIWFDAAQWCYDNNLEADGTSFLDQGLEANPESCLLAFKKADQVERTIPAEEGEDSIVSKGKAVRAPYDGVLDHLYKHIETLLAREKADLAQIEAKYDAMSPDSREGTPEPAPEDDDDNVDVNKPLTKKARREREIADRKSETVTQTRLTSKTITYVWISLMRAMRRTQGKGKPGEAIGGMRGIFKDARTRGRLLADLYVATALLEHHAYKDPAAPKIFNLGAKLFPEDENFALEHIKFLISTGDSTNARVVFETTVSRVTAKPENAHRARILFAFFHDWESKYGELSQVTKIEKRMAELYPEENLAALFSQRFGTTTIAPPPFDPCSVLLVLSPSQIRPKGVAQTVVPSIEMTEAAPLGQAGYVQSPKRPLEDSDAELPARKLLRGESPLKGAAGRRQQQRQARELGHQSTPSGPKPLPQAVFQLLSIIPPARQWNQTLFDPAKMVELIRATDMTKARVGNPAGQYA</sequence>
<feature type="region of interest" description="Disordered" evidence="5">
    <location>
        <begin position="1"/>
        <end position="162"/>
    </location>
</feature>
<dbReference type="Gene3D" id="1.25.40.1040">
    <property type="match status" value="2"/>
</dbReference>
<accession>A0A2P8A0F9</accession>
<dbReference type="GO" id="GO:0005737">
    <property type="term" value="C:cytoplasm"/>
    <property type="evidence" value="ECO:0007669"/>
    <property type="project" value="UniProtKB-SubCell"/>
</dbReference>
<dbReference type="EMBL" id="NHZQ01000087">
    <property type="protein sequence ID" value="PSK53949.1"/>
    <property type="molecule type" value="Genomic_DNA"/>
</dbReference>
<evidence type="ECO:0000256" key="3">
    <source>
        <dbReference type="ARBA" id="ARBA00023242"/>
    </source>
</evidence>
<feature type="domain" description="Suppressor of forked" evidence="6">
    <location>
        <begin position="209"/>
        <end position="817"/>
    </location>
</feature>
<keyword evidence="2" id="KW-0677">Repeat</keyword>
<dbReference type="GO" id="GO:0003729">
    <property type="term" value="F:mRNA binding"/>
    <property type="evidence" value="ECO:0007669"/>
    <property type="project" value="TreeGrafter"/>
</dbReference>
<name>A0A2P8A0F9_9PEZI</name>
<dbReference type="InterPro" id="IPR011990">
    <property type="entry name" value="TPR-like_helical_dom_sf"/>
</dbReference>
<gene>
    <name evidence="7" type="ORF">B9Z65_7755</name>
</gene>
<evidence type="ECO:0000313" key="7">
    <source>
        <dbReference type="EMBL" id="PSK53949.1"/>
    </source>
</evidence>
<dbReference type="GO" id="GO:0005634">
    <property type="term" value="C:nucleus"/>
    <property type="evidence" value="ECO:0007669"/>
    <property type="project" value="UniProtKB-SubCell"/>
</dbReference>
<dbReference type="OrthoDB" id="26282at2759"/>
<evidence type="ECO:0000256" key="4">
    <source>
        <dbReference type="RuleBase" id="RU369035"/>
    </source>
</evidence>
<keyword evidence="3 4" id="KW-0539">Nucleus</keyword>
<evidence type="ECO:0000313" key="8">
    <source>
        <dbReference type="Proteomes" id="UP000243723"/>
    </source>
</evidence>
<feature type="compositionally biased region" description="Low complexity" evidence="5">
    <location>
        <begin position="111"/>
        <end position="126"/>
    </location>
</feature>
<keyword evidence="4" id="KW-0507">mRNA processing</keyword>